<dbReference type="Gene3D" id="1.10.630.10">
    <property type="entry name" value="Cytochrome P450"/>
    <property type="match status" value="1"/>
</dbReference>
<dbReference type="GO" id="GO:0020037">
    <property type="term" value="F:heme binding"/>
    <property type="evidence" value="ECO:0007669"/>
    <property type="project" value="InterPro"/>
</dbReference>
<gene>
    <name evidence="1" type="ORF">NC653_004322</name>
</gene>
<evidence type="ECO:0000313" key="2">
    <source>
        <dbReference type="Proteomes" id="UP001164929"/>
    </source>
</evidence>
<dbReference type="GO" id="GO:0005506">
    <property type="term" value="F:iron ion binding"/>
    <property type="evidence" value="ECO:0007669"/>
    <property type="project" value="InterPro"/>
</dbReference>
<dbReference type="GO" id="GO:0004497">
    <property type="term" value="F:monooxygenase activity"/>
    <property type="evidence" value="ECO:0007669"/>
    <property type="project" value="InterPro"/>
</dbReference>
<dbReference type="GO" id="GO:0016705">
    <property type="term" value="F:oxidoreductase activity, acting on paired donors, with incorporation or reduction of molecular oxygen"/>
    <property type="evidence" value="ECO:0007669"/>
    <property type="project" value="InterPro"/>
</dbReference>
<reference evidence="1 2" key="1">
    <citation type="journal article" date="2023" name="Mol. Ecol. Resour.">
        <title>Chromosome-level genome assembly of a triploid poplar Populus alba 'Berolinensis'.</title>
        <authorList>
            <person name="Chen S."/>
            <person name="Yu Y."/>
            <person name="Wang X."/>
            <person name="Wang S."/>
            <person name="Zhang T."/>
            <person name="Zhou Y."/>
            <person name="He R."/>
            <person name="Meng N."/>
            <person name="Wang Y."/>
            <person name="Liu W."/>
            <person name="Liu Z."/>
            <person name="Liu J."/>
            <person name="Guo Q."/>
            <person name="Huang H."/>
            <person name="Sederoff R.R."/>
            <person name="Wang G."/>
            <person name="Qu G."/>
            <person name="Chen S."/>
        </authorList>
    </citation>
    <scope>NUCLEOTIDE SEQUENCE [LARGE SCALE GENOMIC DNA]</scope>
    <source>
        <strain evidence="1">SC-2020</strain>
    </source>
</reference>
<evidence type="ECO:0000313" key="1">
    <source>
        <dbReference type="EMBL" id="KAJ7014991.1"/>
    </source>
</evidence>
<proteinExistence type="predicted"/>
<dbReference type="EMBL" id="JAQIZT010000001">
    <property type="protein sequence ID" value="KAJ7014991.1"/>
    <property type="molecule type" value="Genomic_DNA"/>
</dbReference>
<accession>A0AAD6WKD7</accession>
<dbReference type="AlphaFoldDB" id="A0AAD6WKD7"/>
<sequence length="140" mass="16056">MTKTNFLCSLIGPGILPLIKKLKFNIICSLLFRIERGGSRRDKLVNLSQYMIEGVWSVAINLFFTRYNCSLQASADVWNMLKDLIAGKKVELQRGANSHQNLPSCLLSKRNQNNEEVTEEIVDNIILILFRLQDMTLHLF</sequence>
<keyword evidence="2" id="KW-1185">Reference proteome</keyword>
<dbReference type="InterPro" id="IPR036396">
    <property type="entry name" value="Cyt_P450_sf"/>
</dbReference>
<comment type="caution">
    <text evidence="1">The sequence shown here is derived from an EMBL/GenBank/DDBJ whole genome shotgun (WGS) entry which is preliminary data.</text>
</comment>
<dbReference type="SUPFAM" id="SSF48264">
    <property type="entry name" value="Cytochrome P450"/>
    <property type="match status" value="1"/>
</dbReference>
<protein>
    <submittedName>
        <fullName evidence="1">Uncharacterized protein</fullName>
    </submittedName>
</protein>
<organism evidence="1 2">
    <name type="scientific">Populus alba x Populus x berolinensis</name>
    <dbReference type="NCBI Taxonomy" id="444605"/>
    <lineage>
        <taxon>Eukaryota</taxon>
        <taxon>Viridiplantae</taxon>
        <taxon>Streptophyta</taxon>
        <taxon>Embryophyta</taxon>
        <taxon>Tracheophyta</taxon>
        <taxon>Spermatophyta</taxon>
        <taxon>Magnoliopsida</taxon>
        <taxon>eudicotyledons</taxon>
        <taxon>Gunneridae</taxon>
        <taxon>Pentapetalae</taxon>
        <taxon>rosids</taxon>
        <taxon>fabids</taxon>
        <taxon>Malpighiales</taxon>
        <taxon>Salicaceae</taxon>
        <taxon>Saliceae</taxon>
        <taxon>Populus</taxon>
    </lineage>
</organism>
<name>A0AAD6WKD7_9ROSI</name>
<dbReference type="Proteomes" id="UP001164929">
    <property type="component" value="Chromosome 1"/>
</dbReference>